<keyword evidence="1" id="KW-1133">Transmembrane helix</keyword>
<keyword evidence="1" id="KW-0472">Membrane</keyword>
<dbReference type="EMBL" id="BQNB010019104">
    <property type="protein sequence ID" value="GJT81706.1"/>
    <property type="molecule type" value="Genomic_DNA"/>
</dbReference>
<evidence type="ECO:0000313" key="2">
    <source>
        <dbReference type="EMBL" id="GJT81706.1"/>
    </source>
</evidence>
<feature type="transmembrane region" description="Helical" evidence="1">
    <location>
        <begin position="80"/>
        <end position="99"/>
    </location>
</feature>
<keyword evidence="1" id="KW-0812">Transmembrane</keyword>
<evidence type="ECO:0000256" key="1">
    <source>
        <dbReference type="SAM" id="Phobius"/>
    </source>
</evidence>
<name>A0ABQ5H1E2_9ASTR</name>
<sequence>MGVGLEDVLDLSVIVVGSRSRRLGGSVAAEQFSRGEYWWGVELCSNSVDRRAGEEGWRVVSGHVKLRDSYNKIILISYKLLGRICWWEGMLIFMGSGVVGKSEGLDWCGKGGWGVFVMSKGVVGVGGVGFWGFAGYIDLIPRGRVPGVVGAVDGGGVGGVAV</sequence>
<dbReference type="Proteomes" id="UP001151760">
    <property type="component" value="Unassembled WGS sequence"/>
</dbReference>
<gene>
    <name evidence="2" type="ORF">Tco_1056048</name>
</gene>
<accession>A0ABQ5H1E2</accession>
<evidence type="ECO:0000313" key="3">
    <source>
        <dbReference type="Proteomes" id="UP001151760"/>
    </source>
</evidence>
<feature type="transmembrane region" description="Helical" evidence="1">
    <location>
        <begin position="111"/>
        <end position="134"/>
    </location>
</feature>
<reference evidence="2" key="2">
    <citation type="submission" date="2022-01" db="EMBL/GenBank/DDBJ databases">
        <authorList>
            <person name="Yamashiro T."/>
            <person name="Shiraishi A."/>
            <person name="Satake H."/>
            <person name="Nakayama K."/>
        </authorList>
    </citation>
    <scope>NUCLEOTIDE SEQUENCE</scope>
</reference>
<reference evidence="2" key="1">
    <citation type="journal article" date="2022" name="Int. J. Mol. Sci.">
        <title>Draft Genome of Tanacetum Coccineum: Genomic Comparison of Closely Related Tanacetum-Family Plants.</title>
        <authorList>
            <person name="Yamashiro T."/>
            <person name="Shiraishi A."/>
            <person name="Nakayama K."/>
            <person name="Satake H."/>
        </authorList>
    </citation>
    <scope>NUCLEOTIDE SEQUENCE</scope>
</reference>
<organism evidence="2 3">
    <name type="scientific">Tanacetum coccineum</name>
    <dbReference type="NCBI Taxonomy" id="301880"/>
    <lineage>
        <taxon>Eukaryota</taxon>
        <taxon>Viridiplantae</taxon>
        <taxon>Streptophyta</taxon>
        <taxon>Embryophyta</taxon>
        <taxon>Tracheophyta</taxon>
        <taxon>Spermatophyta</taxon>
        <taxon>Magnoliopsida</taxon>
        <taxon>eudicotyledons</taxon>
        <taxon>Gunneridae</taxon>
        <taxon>Pentapetalae</taxon>
        <taxon>asterids</taxon>
        <taxon>campanulids</taxon>
        <taxon>Asterales</taxon>
        <taxon>Asteraceae</taxon>
        <taxon>Asteroideae</taxon>
        <taxon>Anthemideae</taxon>
        <taxon>Anthemidinae</taxon>
        <taxon>Tanacetum</taxon>
    </lineage>
</organism>
<protein>
    <submittedName>
        <fullName evidence="2">Uncharacterized protein</fullName>
    </submittedName>
</protein>
<keyword evidence="3" id="KW-1185">Reference proteome</keyword>
<proteinExistence type="predicted"/>
<comment type="caution">
    <text evidence="2">The sequence shown here is derived from an EMBL/GenBank/DDBJ whole genome shotgun (WGS) entry which is preliminary data.</text>
</comment>